<evidence type="ECO:0000256" key="1">
    <source>
        <dbReference type="SAM" id="Coils"/>
    </source>
</evidence>
<dbReference type="GeneID" id="6440170"/>
<reference evidence="2" key="2">
    <citation type="submission" date="2008-04" db="EMBL/GenBank/DDBJ databases">
        <authorList>
            <consortium name="US DOE Joint Genome Institute"/>
            <person name="Lucas S."/>
            <person name="Copeland A."/>
            <person name="Lapidus A."/>
            <person name="Glavina del Rio T."/>
            <person name="Pitluck S."/>
            <person name="Sun H."/>
            <person name="Schmutz J."/>
            <person name="Larimer F."/>
            <person name="Land M."/>
            <person name="Hauser L."/>
            <person name="Kyrpides N."/>
            <person name="Anderson I."/>
            <person name="Herlemann D.P.R."/>
            <person name="Geissinger O."/>
            <person name="Ikeda-Ohtsubo W."/>
            <person name="Kunin V."/>
            <person name="Humgenholtz P."/>
            <person name="Brune A."/>
            <person name="Richardson P."/>
        </authorList>
    </citation>
    <scope>NUCLEOTIDE SEQUENCE</scope>
    <source>
        <strain evidence="2">SAG 575-1b</strain>
    </source>
</reference>
<organism evidence="2">
    <name type="scientific">Oedogonium cardiacum</name>
    <name type="common">Filamentous green alga</name>
    <dbReference type="NCBI Taxonomy" id="55995"/>
    <lineage>
        <taxon>Eukaryota</taxon>
        <taxon>Viridiplantae</taxon>
        <taxon>Chlorophyta</taxon>
        <taxon>core chlorophytes</taxon>
        <taxon>Chlorophyceae</taxon>
        <taxon>OCC clade</taxon>
        <taxon>Oedogoniales</taxon>
        <taxon>Oedogoniaceae</taxon>
        <taxon>Oedogonium</taxon>
    </lineage>
</organism>
<dbReference type="RefSeq" id="YP_002000421.1">
    <property type="nucleotide sequence ID" value="NC_011031.1"/>
</dbReference>
<protein>
    <submittedName>
        <fullName evidence="2">Putative regulator of FtsZ</fullName>
    </submittedName>
</protein>
<proteinExistence type="predicted"/>
<dbReference type="RefSeq" id="YP_002000456.1">
    <property type="nucleotide sequence ID" value="NC_011031.1"/>
</dbReference>
<dbReference type="AlphaFoldDB" id="B3V4R7"/>
<dbReference type="GeneID" id="6440109"/>
<accession>B3V4R7</accession>
<feature type="coiled-coil region" evidence="1">
    <location>
        <begin position="306"/>
        <end position="369"/>
    </location>
</feature>
<evidence type="ECO:0000313" key="2">
    <source>
        <dbReference type="EMBL" id="ACC97282.1"/>
    </source>
</evidence>
<keyword evidence="1" id="KW-0175">Coiled coil</keyword>
<dbReference type="EMBL" id="EU677193">
    <property type="protein sequence ID" value="ACC97292.1"/>
    <property type="molecule type" value="Genomic_DNA"/>
</dbReference>
<name>B3V4R7_OEDCA</name>
<reference evidence="2" key="1">
    <citation type="journal article" date="2008" name="BMC Genomics">
        <title>Chloroplast DNA sequence of the green alga Oedogonium cardiacum (Chlorophyceae): unique genome architecture, derived characters shared with the Chaetophorales and novel genes acquired through horizontal transfer.</title>
        <authorList>
            <person name="Brouard J.S."/>
            <person name="Otis C."/>
            <person name="Lemieux C."/>
            <person name="Turmel M."/>
        </authorList>
    </citation>
    <scope>NUCLEOTIDE SEQUENCE [LARGE SCALE GENOMIC DNA]</scope>
    <source>
        <strain evidence="2">SAG 575-1b</strain>
    </source>
</reference>
<keyword evidence="2" id="KW-0150">Chloroplast</keyword>
<keyword evidence="2" id="KW-0934">Plastid</keyword>
<geneLocation type="chloroplast" evidence="2"/>
<dbReference type="EMBL" id="EU677193">
    <property type="protein sequence ID" value="ACC97282.1"/>
    <property type="molecule type" value="Genomic_DNA"/>
</dbReference>
<gene>
    <name evidence="2" type="primary">orf485</name>
</gene>
<sequence length="485" mass="54922">MYIACQLKNMGNLNTPYLSNEIMYQYVKNNPIMLEGYYANCIEETRKVAENFINVTDSLSSQGNLTSSELETVNEAEAALHQTLNKILFEILSLSNTNTTPIQPLEKASSSDDPPLTSIRGIEIDQRIKGIERLRSLQNTLSLDAQNLSARSSFLHGSSAPSSTFKMHFPSLLYSNTQTTSLLNTKILDTIEVADLKTEVSDMLSIVKNSSLIDLNENTDLVTNPVNDPLELESTLKSEIEAQLTYVKEDIEELYKISETKVLQYRDLETMFYQQLKMQATTLGQSIEALSETLAVQSHAVQDELFKQLNTKINSIEKVLSNFQNDIKQVLNKEAIDANVRFTHIETNVKEIGNKLSDLKQEANAFMQQFKSLPSDIKNIKELKIEYYKQFEKTILDLNKSMVIIKKAVYPTFFSRLKKLSLNFGVSFLIGSTIKNGVNFLSHIMNKSLNSTINRLMLPQATPIDQLRNVLLGNPNNNYQFDTYN</sequence>